<dbReference type="SMART" id="SM00382">
    <property type="entry name" value="AAA"/>
    <property type="match status" value="4"/>
</dbReference>
<comment type="similarity">
    <text evidence="1">Belongs to the CbxX/CfxQ family.</text>
</comment>
<dbReference type="CDD" id="cd00009">
    <property type="entry name" value="AAA"/>
    <property type="match status" value="3"/>
</dbReference>
<evidence type="ECO:0000256" key="4">
    <source>
        <dbReference type="SAM" id="MobiDB-lite"/>
    </source>
</evidence>
<feature type="region of interest" description="Disordered" evidence="4">
    <location>
        <begin position="1207"/>
        <end position="1278"/>
    </location>
</feature>
<dbReference type="PANTHER" id="PTHR43392:SF2">
    <property type="entry name" value="AAA-TYPE ATPASE FAMILY PROTEIN _ ANKYRIN REPEAT FAMILY PROTEIN"/>
    <property type="match status" value="1"/>
</dbReference>
<comment type="caution">
    <text evidence="6">The sequence shown here is derived from an EMBL/GenBank/DDBJ whole genome shotgun (WGS) entry which is preliminary data.</text>
</comment>
<feature type="compositionally biased region" description="Low complexity" evidence="4">
    <location>
        <begin position="1268"/>
        <end position="1278"/>
    </location>
</feature>
<dbReference type="Gene3D" id="3.40.50.300">
    <property type="entry name" value="P-loop containing nucleotide triphosphate hydrolases"/>
    <property type="match status" value="6"/>
</dbReference>
<dbReference type="CDD" id="cd06008">
    <property type="entry name" value="NF-X1-zinc-finger"/>
    <property type="match status" value="1"/>
</dbReference>
<dbReference type="CDD" id="cd17936">
    <property type="entry name" value="EEXXEc_NFX1"/>
    <property type="match status" value="1"/>
</dbReference>
<gene>
    <name evidence="6" type="ORF">BDN70DRAFT_885934</name>
</gene>
<sequence length="2048" mass="228199">MDARTKRLNGLFYAIIDGKADLNQGNNVSLFLQAVAIQPEPVVCVNRIIASPRGLDMLQQAVRAKNTYEFFNNEVTPLLKFFQAPELNNIHGGLFLNDIICKLVDPDIFWSAFRAAFLSFDLNDDAQQSLGWLLYKLCSLPSDVGESYRDHPDTQKILDLLLLAPKLETRNTGQQLKKVLNTFSTVSTMNVRNGESAGGRHDNDHEDFRKIAILPTADELLSEKRPFLRPADVLEDPETAPTRVAMHLDNQFRLLREDMIYEMREELQAASGKKKGGFRRVQKITGLEVVDIECGPEGKRTKWGLVLKCSEDLPQLKQFGKDVQARKAHLQKSRLLKHKSLACIMSGTDIIGFPTIYRDEDRLAKLLPEIVLQFEGNPEKALQRVRKDGKNITLLQIDTAIFAYEPILKRLQDMTTLALSAELLLWTSKSPVAEVSDRADHVINALQRDPNVDLQGLLQTKDTIKLDSSQSKSLLSGLTQQLSLLQGPPGTGKSFIGALLAKAIYLFTKQTILVVCYTNHALDDILEGLLKIGIPPQDMLRLGGKSTPATAHLSIRGQAKRGGRTREQWTIIDDLKSEMERLSNDLRKTFRKYASTIPDDEIMTYLEFEFPIYFEAFTVPESEDGMTTVGMGGKKIDSFYLLDRWLRNLDPAPFTEWSTRDPAINFIWELSTEERQETWWKWEEALMQTAVEDICEVAQKYNRVQERLMRAQSASDAGIFETKRIVGCTTTAAAMYSEHIQAFSPKVLLVEEAGEILESHILTSLVPETSQIILIGDHKQLRPKVNNYELTIEKGEGYDLNRSLFERLILKDYPHETLSQQHRMRPEISALIRKLTYPELVDAPKTLNRPNILGLQDNIIFIHHDQPEDEFKQIAEKRESDAKTSKQNSFETEMVLKITKYIGQQGYGTGDLVILTPYLGQLQNLRKALEKEHDTILGDLDSFELVRAGLINSAEAKLTKKPIRLATIDNYQGEEADIVIVSLTRSNARGDIGFMFSPERLNVLLSRSRNGLIMIGNMNTFKNARNPTGKELWNQLFDELHHGKHIYEGFPIKCERHPDSLYRLSQPEQFDDVCPDGGCNEPCGVTLSCGVHSCKSKCHQLSDHSKMLCDEKISSPCPNGHTLHFTCSAGPPKKCHRCDRETRLAKEKQDREAEAKKKRDAEQKAHLEQMDALDAQLAEEQRKREDDRLALERAMAIKQKEDDLAASKAARLTSQPTVLPVQPTSSFPIPGPAPPPSDAQNIISPAEPDGADPPQNVSSNGTRSTAVPISTSPSSTGTINITPIVPKPFPQIQVSPSLQDWTRQKNILGANNSHVDAIMSMIGLEEVKKHILQTIAKVDASKRQNAPLTKERFNIVFLGNPGTGKTTVARHYANFLASVGIIPGTHFVETTGSSLANDGVSGAKKIVEDTIKAGGGTIFVDEAYQLTSGHSHGGGAVLDFLLAEMENRVGTIVFILAGYKKEMEKFFEHNPGLMSRVPHQLKFEDYKDEELMAILEDIINKSYQGRMKVEGGVQGLYGRIVIRRLARRRGNSGFGNARDVQTIFARIRGRQADRLNNLRKAGGRPDDFTFSAADLIGPDPSQVVGESEAWKKLQRMIGLAAVKKSVASMLTLIQENYQREVMEKEPIALTLNRVFLGSPGTGKTTVAKLYGQILVDLGMLSNGEVIIKNPSDFVGAVLGASEANTKAILASSVGKVLIIDEAYMLYEGGGESGGQSNQFKTTVIDTMVAEIQSVPGEDRCVLLLGYTDEMLDMFQHVNPGLSRRFKIEDAFKFEDFDDTELRAILDQKLKDQDLDATEAAKQVAIGVLSRGRSLPNFGNAGEVENIITKAKSHCMARRASIPISERSIDIVFAPEDFDPDYNRGANASLNLVKLFEDVVGREDVVDKLRNFQEVARACKERGLDPRDQIPTNFVFTGPPGTGKTTIARKMGQVFYDMGFLGSAEVVECSASDLVGQYVGQTGPKTKKLFEKALGKVLFIDEAYRLGEGQFAQEAIDEMVGLVTQPRFKSKLVIILAGYENDMNRLMSVNAGLSSRFPDQITFENMDAE</sequence>
<feature type="domain" description="AAA+ ATPase" evidence="5">
    <location>
        <begin position="479"/>
        <end position="810"/>
    </location>
</feature>
<evidence type="ECO:0000313" key="6">
    <source>
        <dbReference type="EMBL" id="KAF9473365.1"/>
    </source>
</evidence>
<dbReference type="Gene3D" id="1.10.8.60">
    <property type="match status" value="2"/>
</dbReference>
<dbReference type="PRINTS" id="PR00819">
    <property type="entry name" value="CBXCFQXSUPER"/>
</dbReference>
<organism evidence="6 7">
    <name type="scientific">Pholiota conissans</name>
    <dbReference type="NCBI Taxonomy" id="109636"/>
    <lineage>
        <taxon>Eukaryota</taxon>
        <taxon>Fungi</taxon>
        <taxon>Dikarya</taxon>
        <taxon>Basidiomycota</taxon>
        <taxon>Agaricomycotina</taxon>
        <taxon>Agaricomycetes</taxon>
        <taxon>Agaricomycetidae</taxon>
        <taxon>Agaricales</taxon>
        <taxon>Agaricineae</taxon>
        <taxon>Strophariaceae</taxon>
        <taxon>Pholiota</taxon>
    </lineage>
</organism>
<dbReference type="OrthoDB" id="2423195at2759"/>
<dbReference type="InterPro" id="IPR027417">
    <property type="entry name" value="P-loop_NTPase"/>
</dbReference>
<dbReference type="InterPro" id="IPR041627">
    <property type="entry name" value="AAA_lid_6"/>
</dbReference>
<dbReference type="Proteomes" id="UP000807469">
    <property type="component" value="Unassembled WGS sequence"/>
</dbReference>
<evidence type="ECO:0000259" key="5">
    <source>
        <dbReference type="SMART" id="SM00382"/>
    </source>
</evidence>
<dbReference type="InterPro" id="IPR041677">
    <property type="entry name" value="DNA2/NAM7_AAA_11"/>
</dbReference>
<dbReference type="Pfam" id="PF13087">
    <property type="entry name" value="AAA_12"/>
    <property type="match status" value="1"/>
</dbReference>
<dbReference type="FunFam" id="3.40.50.300:FF:000216">
    <property type="entry name" value="Type VII secretion ATPase EccA"/>
    <property type="match status" value="3"/>
</dbReference>
<dbReference type="Pfam" id="PF13086">
    <property type="entry name" value="AAA_11"/>
    <property type="match status" value="1"/>
</dbReference>
<feature type="domain" description="AAA+ ATPase" evidence="5">
    <location>
        <begin position="1351"/>
        <end position="1487"/>
    </location>
</feature>
<dbReference type="InterPro" id="IPR050773">
    <property type="entry name" value="CbxX/CfxQ_RuBisCO_ESX"/>
</dbReference>
<evidence type="ECO:0000256" key="1">
    <source>
        <dbReference type="ARBA" id="ARBA00010378"/>
    </source>
</evidence>
<keyword evidence="2" id="KW-0547">Nucleotide-binding</keyword>
<dbReference type="InterPro" id="IPR000641">
    <property type="entry name" value="CbxX/CfxQ"/>
</dbReference>
<dbReference type="InterPro" id="IPR041679">
    <property type="entry name" value="DNA2/NAM7-like_C"/>
</dbReference>
<feature type="domain" description="AAA+ ATPase" evidence="5">
    <location>
        <begin position="1630"/>
        <end position="1748"/>
    </location>
</feature>
<dbReference type="FunFam" id="1.10.8.60:FF:000160">
    <property type="entry name" value="WGS project CABT00000000 data, contig 2.55"/>
    <property type="match status" value="1"/>
</dbReference>
<dbReference type="SUPFAM" id="SSF52540">
    <property type="entry name" value="P-loop containing nucleoside triphosphate hydrolases"/>
    <property type="match status" value="4"/>
</dbReference>
<feature type="non-terminal residue" evidence="6">
    <location>
        <position position="2048"/>
    </location>
</feature>
<evidence type="ECO:0000313" key="7">
    <source>
        <dbReference type="Proteomes" id="UP000807469"/>
    </source>
</evidence>
<name>A0A9P6CTV1_9AGAR</name>
<dbReference type="InterPro" id="IPR047187">
    <property type="entry name" value="SF1_C_Upf1"/>
</dbReference>
<keyword evidence="6" id="KW-0378">Hydrolase</keyword>
<proteinExistence type="inferred from homology"/>
<dbReference type="Pfam" id="PF17866">
    <property type="entry name" value="AAA_lid_6"/>
    <property type="match status" value="1"/>
</dbReference>
<evidence type="ECO:0000256" key="3">
    <source>
        <dbReference type="ARBA" id="ARBA00022840"/>
    </source>
</evidence>
<protein>
    <submittedName>
        <fullName evidence="6">P-loop containing nucleoside triphosphate hydrolase protein</fullName>
    </submittedName>
</protein>
<dbReference type="InterPro" id="IPR003959">
    <property type="entry name" value="ATPase_AAA_core"/>
</dbReference>
<dbReference type="GO" id="GO:0004386">
    <property type="term" value="F:helicase activity"/>
    <property type="evidence" value="ECO:0007669"/>
    <property type="project" value="InterPro"/>
</dbReference>
<dbReference type="PANTHER" id="PTHR43392">
    <property type="entry name" value="AAA-TYPE ATPASE FAMILY PROTEIN / ANKYRIN REPEAT FAMILY PROTEIN"/>
    <property type="match status" value="1"/>
</dbReference>
<dbReference type="InterPro" id="IPR003593">
    <property type="entry name" value="AAA+_ATPase"/>
</dbReference>
<dbReference type="EMBL" id="MU155449">
    <property type="protein sequence ID" value="KAF9473365.1"/>
    <property type="molecule type" value="Genomic_DNA"/>
</dbReference>
<evidence type="ECO:0000256" key="2">
    <source>
        <dbReference type="ARBA" id="ARBA00022741"/>
    </source>
</evidence>
<feature type="domain" description="AAA+ ATPase" evidence="5">
    <location>
        <begin position="1909"/>
        <end position="2046"/>
    </location>
</feature>
<dbReference type="CDD" id="cd18808">
    <property type="entry name" value="SF1_C_Upf1"/>
    <property type="match status" value="1"/>
</dbReference>
<keyword evidence="3" id="KW-0067">ATP-binding</keyword>
<feature type="compositionally biased region" description="Polar residues" evidence="4">
    <location>
        <begin position="1255"/>
        <end position="1267"/>
    </location>
</feature>
<reference evidence="6" key="1">
    <citation type="submission" date="2020-11" db="EMBL/GenBank/DDBJ databases">
        <authorList>
            <consortium name="DOE Joint Genome Institute"/>
            <person name="Ahrendt S."/>
            <person name="Riley R."/>
            <person name="Andreopoulos W."/>
            <person name="Labutti K."/>
            <person name="Pangilinan J."/>
            <person name="Ruiz-Duenas F.J."/>
            <person name="Barrasa J.M."/>
            <person name="Sanchez-Garcia M."/>
            <person name="Camarero S."/>
            <person name="Miyauchi S."/>
            <person name="Serrano A."/>
            <person name="Linde D."/>
            <person name="Babiker R."/>
            <person name="Drula E."/>
            <person name="Ayuso-Fernandez I."/>
            <person name="Pacheco R."/>
            <person name="Padilla G."/>
            <person name="Ferreira P."/>
            <person name="Barriuso J."/>
            <person name="Kellner H."/>
            <person name="Castanera R."/>
            <person name="Alfaro M."/>
            <person name="Ramirez L."/>
            <person name="Pisabarro A.G."/>
            <person name="Kuo A."/>
            <person name="Tritt A."/>
            <person name="Lipzen A."/>
            <person name="He G."/>
            <person name="Yan M."/>
            <person name="Ng V."/>
            <person name="Cullen D."/>
            <person name="Martin F."/>
            <person name="Rosso M.-N."/>
            <person name="Henrissat B."/>
            <person name="Hibbett D."/>
            <person name="Martinez A.T."/>
            <person name="Grigoriev I.V."/>
        </authorList>
    </citation>
    <scope>NUCLEOTIDE SEQUENCE</scope>
    <source>
        <strain evidence="6">CIRM-BRFM 674</strain>
    </source>
</reference>
<dbReference type="Pfam" id="PF00004">
    <property type="entry name" value="AAA"/>
    <property type="match status" value="3"/>
</dbReference>
<accession>A0A9P6CTV1</accession>
<dbReference type="GO" id="GO:0016887">
    <property type="term" value="F:ATP hydrolysis activity"/>
    <property type="evidence" value="ECO:0007669"/>
    <property type="project" value="InterPro"/>
</dbReference>
<dbReference type="GO" id="GO:0005524">
    <property type="term" value="F:ATP binding"/>
    <property type="evidence" value="ECO:0007669"/>
    <property type="project" value="UniProtKB-KW"/>
</dbReference>
<dbReference type="FunFam" id="3.40.50.300:FF:001660">
    <property type="entry name" value="NF-X1 finger and helicase protein, putative"/>
    <property type="match status" value="1"/>
</dbReference>
<feature type="region of interest" description="Disordered" evidence="4">
    <location>
        <begin position="1146"/>
        <end position="1166"/>
    </location>
</feature>
<keyword evidence="7" id="KW-1185">Reference proteome</keyword>